<sequence length="271" mass="30449">MREAATITTSSLVDTSSVEIAAQKAPNLQKPPLVCSNLFRPLKDVAQECMTEMQRVIEFQQRHKNGLVRHFSYKDQKAVTFAKSVRCELEKQKGREQQFVKERTELQKRVEKLRKENEQLKNQMERMRQQPSPQTDYMSTAPDSGLGTNDSLSLSFIETVTSTPIIEQGPNTRRHLAAAFQISSGAVSSPICSVNRLLTTPAMLGLSKTPHTFHTQELIAPRSAAPYEKIGLSGGMRIVEERRVLTDRRPKSKKQNGSRGQDSDDYMDGIG</sequence>
<dbReference type="WBParaSite" id="MBELARI_LOCUS8076">
    <property type="protein sequence ID" value="MBELARI_LOCUS8076"/>
    <property type="gene ID" value="MBELARI_LOCUS8076"/>
</dbReference>
<dbReference type="AlphaFoldDB" id="A0AAF3FLQ4"/>
<name>A0AAF3FLQ4_9BILA</name>
<organism evidence="3 4">
    <name type="scientific">Mesorhabditis belari</name>
    <dbReference type="NCBI Taxonomy" id="2138241"/>
    <lineage>
        <taxon>Eukaryota</taxon>
        <taxon>Metazoa</taxon>
        <taxon>Ecdysozoa</taxon>
        <taxon>Nematoda</taxon>
        <taxon>Chromadorea</taxon>
        <taxon>Rhabditida</taxon>
        <taxon>Rhabditina</taxon>
        <taxon>Rhabditomorpha</taxon>
        <taxon>Rhabditoidea</taxon>
        <taxon>Rhabditidae</taxon>
        <taxon>Mesorhabditinae</taxon>
        <taxon>Mesorhabditis</taxon>
    </lineage>
</organism>
<proteinExistence type="predicted"/>
<keyword evidence="1" id="KW-0175">Coiled coil</keyword>
<keyword evidence="3" id="KW-1185">Reference proteome</keyword>
<evidence type="ECO:0000256" key="2">
    <source>
        <dbReference type="SAM" id="MobiDB-lite"/>
    </source>
</evidence>
<evidence type="ECO:0000256" key="1">
    <source>
        <dbReference type="SAM" id="Coils"/>
    </source>
</evidence>
<dbReference type="Proteomes" id="UP000887575">
    <property type="component" value="Unassembled WGS sequence"/>
</dbReference>
<feature type="region of interest" description="Disordered" evidence="2">
    <location>
        <begin position="242"/>
        <end position="271"/>
    </location>
</feature>
<reference evidence="4" key="1">
    <citation type="submission" date="2024-02" db="UniProtKB">
        <authorList>
            <consortium name="WormBaseParasite"/>
        </authorList>
    </citation>
    <scope>IDENTIFICATION</scope>
</reference>
<evidence type="ECO:0000313" key="3">
    <source>
        <dbReference type="Proteomes" id="UP000887575"/>
    </source>
</evidence>
<accession>A0AAF3FLQ4</accession>
<protein>
    <submittedName>
        <fullName evidence="4">Uncharacterized protein</fullName>
    </submittedName>
</protein>
<feature type="coiled-coil region" evidence="1">
    <location>
        <begin position="96"/>
        <end position="130"/>
    </location>
</feature>
<evidence type="ECO:0000313" key="4">
    <source>
        <dbReference type="WBParaSite" id="MBELARI_LOCUS8076"/>
    </source>
</evidence>